<proteinExistence type="predicted"/>
<dbReference type="Gene3D" id="3.40.50.2000">
    <property type="entry name" value="Glycogen Phosphorylase B"/>
    <property type="match status" value="2"/>
</dbReference>
<dbReference type="SUPFAM" id="SSF53756">
    <property type="entry name" value="UDP-Glycosyltransferase/glycogen phosphorylase"/>
    <property type="match status" value="1"/>
</dbReference>
<dbReference type="PANTHER" id="PTHR12526">
    <property type="entry name" value="GLYCOSYLTRANSFERASE"/>
    <property type="match status" value="1"/>
</dbReference>
<keyword evidence="1" id="KW-1133">Transmembrane helix</keyword>
<dbReference type="EMBL" id="MHMA01000029">
    <property type="protein sequence ID" value="OGZ19992.1"/>
    <property type="molecule type" value="Genomic_DNA"/>
</dbReference>
<evidence type="ECO:0008006" key="4">
    <source>
        <dbReference type="Google" id="ProtNLM"/>
    </source>
</evidence>
<accession>A0A1G2E2R0</accession>
<feature type="transmembrane region" description="Helical" evidence="1">
    <location>
        <begin position="79"/>
        <end position="97"/>
    </location>
</feature>
<reference evidence="2 3" key="1">
    <citation type="journal article" date="2016" name="Nat. Commun.">
        <title>Thousands of microbial genomes shed light on interconnected biogeochemical processes in an aquifer system.</title>
        <authorList>
            <person name="Anantharaman K."/>
            <person name="Brown C.T."/>
            <person name="Hug L.A."/>
            <person name="Sharon I."/>
            <person name="Castelle C.J."/>
            <person name="Probst A.J."/>
            <person name="Thomas B.C."/>
            <person name="Singh A."/>
            <person name="Wilkins M.J."/>
            <person name="Karaoz U."/>
            <person name="Brodie E.L."/>
            <person name="Williams K.H."/>
            <person name="Hubbard S.S."/>
            <person name="Banfield J.F."/>
        </authorList>
    </citation>
    <scope>NUCLEOTIDE SEQUENCE [LARGE SCALE GENOMIC DNA]</scope>
</reference>
<dbReference type="AlphaFoldDB" id="A0A1G2E2R0"/>
<evidence type="ECO:0000313" key="3">
    <source>
        <dbReference type="Proteomes" id="UP000178721"/>
    </source>
</evidence>
<dbReference type="Proteomes" id="UP000178721">
    <property type="component" value="Unassembled WGS sequence"/>
</dbReference>
<comment type="caution">
    <text evidence="2">The sequence shown here is derived from an EMBL/GenBank/DDBJ whole genome shotgun (WGS) entry which is preliminary data.</text>
</comment>
<protein>
    <recommendedName>
        <fullName evidence="4">Glycosyl transferase family 1 domain-containing protein</fullName>
    </recommendedName>
</protein>
<gene>
    <name evidence="2" type="ORF">A2654_02130</name>
</gene>
<evidence type="ECO:0000313" key="2">
    <source>
        <dbReference type="EMBL" id="OGZ19992.1"/>
    </source>
</evidence>
<dbReference type="Pfam" id="PF13692">
    <property type="entry name" value="Glyco_trans_1_4"/>
    <property type="match status" value="1"/>
</dbReference>
<sequence>MNISYIANARIPTEKAHGIQIIKMCEAFALSNKLELILPRRLNQIKDNPFSYYGLERTFKIKKLFCLDLIPFHKYLGHLGLWIESLTFFFSVLFYTIGKKVDIIYGRDSFLLLLSFFKKNLVFEAHTFPKNYFLYSPFFQKLKGIVVITQKLKDLFVEQGISPLKIFIAPDGVDLEKFNIFETQKECRRKFNLPQDKKIVLYTGHLYGWKGAQVLAEASAYLPENVEVCFVGGTKEDIQEFSAQGESAPGGKNNIVGHRPYAEIPYWLKAADVLVLPNSGKEEISKHWTSPMKMFEYMAAKRPIVASDLPSIREILNEENAVLIEPDNPEALARGVKEVLQEPQLFDKIVNRAFQGVQEYTWQKRVEKILFFLNNLR</sequence>
<keyword evidence="1" id="KW-0812">Transmembrane</keyword>
<keyword evidence="1" id="KW-0472">Membrane</keyword>
<evidence type="ECO:0000256" key="1">
    <source>
        <dbReference type="SAM" id="Phobius"/>
    </source>
</evidence>
<name>A0A1G2E2R0_9BACT</name>
<organism evidence="2 3">
    <name type="scientific">Candidatus Nealsonbacteria bacterium RIFCSPHIGHO2_01_FULL_43_31</name>
    <dbReference type="NCBI Taxonomy" id="1801665"/>
    <lineage>
        <taxon>Bacteria</taxon>
        <taxon>Candidatus Nealsoniibacteriota</taxon>
    </lineage>
</organism>